<dbReference type="KEGG" id="fll:EI427_02835"/>
<accession>A0A3S9NYZ0</accession>
<dbReference type="EMBL" id="CP034562">
    <property type="protein sequence ID" value="AZQ61192.1"/>
    <property type="molecule type" value="Genomic_DNA"/>
</dbReference>
<dbReference type="RefSeq" id="WP_126611405.1">
    <property type="nucleotide sequence ID" value="NZ_CP034562.1"/>
</dbReference>
<dbReference type="Proteomes" id="UP000267268">
    <property type="component" value="Chromosome 1"/>
</dbReference>
<organism evidence="1 2">
    <name type="scientific">Flammeovirga pectinis</name>
    <dbReference type="NCBI Taxonomy" id="2494373"/>
    <lineage>
        <taxon>Bacteria</taxon>
        <taxon>Pseudomonadati</taxon>
        <taxon>Bacteroidota</taxon>
        <taxon>Cytophagia</taxon>
        <taxon>Cytophagales</taxon>
        <taxon>Flammeovirgaceae</taxon>
        <taxon>Flammeovirga</taxon>
    </lineage>
</organism>
<dbReference type="OrthoDB" id="981847at2"/>
<evidence type="ECO:0000313" key="1">
    <source>
        <dbReference type="EMBL" id="AZQ61192.1"/>
    </source>
</evidence>
<evidence type="ECO:0000313" key="2">
    <source>
        <dbReference type="Proteomes" id="UP000267268"/>
    </source>
</evidence>
<reference evidence="1 2" key="1">
    <citation type="submission" date="2018-12" db="EMBL/GenBank/DDBJ databases">
        <title>Flammeovirga pectinis sp. nov., isolated from the gut of the Korean scallop, Patinopecten yessoensis.</title>
        <authorList>
            <person name="Bae J.-W."/>
            <person name="Jeong Y.-S."/>
            <person name="Kang W."/>
        </authorList>
    </citation>
    <scope>NUCLEOTIDE SEQUENCE [LARGE SCALE GENOMIC DNA]</scope>
    <source>
        <strain evidence="1 2">L12M1</strain>
    </source>
</reference>
<keyword evidence="2" id="KW-1185">Reference proteome</keyword>
<protein>
    <submittedName>
        <fullName evidence="1">Uncharacterized protein</fullName>
    </submittedName>
</protein>
<proteinExistence type="predicted"/>
<name>A0A3S9NYZ0_9BACT</name>
<sequence length="75" mass="8309">MRKTNKRYFGAKIASEANSFIGKSIDIILKNGQSYHGVVKSVTENSYALTDGLAGKHLLEFSLIDEIIETVDAKY</sequence>
<gene>
    <name evidence="1" type="ORF">EI427_02835</name>
</gene>
<dbReference type="AlphaFoldDB" id="A0A3S9NYZ0"/>